<comment type="similarity">
    <text evidence="6">Belongs to the DEAD box helicase family.</text>
</comment>
<protein>
    <recommendedName>
        <fullName evidence="7">ATP-dependent RNA helicase</fullName>
        <ecNumber evidence="7">3.6.4.13</ecNumber>
    </recommendedName>
</protein>
<feature type="domain" description="Helicase C-terminal" evidence="10">
    <location>
        <begin position="403"/>
        <end position="573"/>
    </location>
</feature>
<evidence type="ECO:0000256" key="6">
    <source>
        <dbReference type="RuleBase" id="RU000492"/>
    </source>
</evidence>
<gene>
    <name evidence="11" type="primary">DBP6</name>
    <name evidence="11" type="ORF">LTR16_000130</name>
</gene>
<dbReference type="SMART" id="SM00490">
    <property type="entry name" value="HELICc"/>
    <property type="match status" value="1"/>
</dbReference>
<comment type="catalytic activity">
    <reaction evidence="7">
        <text>ATP + H2O = ADP + phosphate + H(+)</text>
        <dbReference type="Rhea" id="RHEA:13065"/>
        <dbReference type="ChEBI" id="CHEBI:15377"/>
        <dbReference type="ChEBI" id="CHEBI:15378"/>
        <dbReference type="ChEBI" id="CHEBI:30616"/>
        <dbReference type="ChEBI" id="CHEBI:43474"/>
        <dbReference type="ChEBI" id="CHEBI:456216"/>
        <dbReference type="EC" id="3.6.4.13"/>
    </reaction>
</comment>
<dbReference type="CDD" id="cd18787">
    <property type="entry name" value="SF2_C_DEAD"/>
    <property type="match status" value="1"/>
</dbReference>
<evidence type="ECO:0000313" key="11">
    <source>
        <dbReference type="EMBL" id="KAK5297022.1"/>
    </source>
</evidence>
<dbReference type="CDD" id="cd17956">
    <property type="entry name" value="DEADc_DDX51"/>
    <property type="match status" value="1"/>
</dbReference>
<keyword evidence="4 6" id="KW-0067">ATP-binding</keyword>
<dbReference type="PANTHER" id="PTHR24031">
    <property type="entry name" value="RNA HELICASE"/>
    <property type="match status" value="1"/>
</dbReference>
<dbReference type="InterPro" id="IPR001650">
    <property type="entry name" value="Helicase_C-like"/>
</dbReference>
<evidence type="ECO:0000259" key="10">
    <source>
        <dbReference type="PROSITE" id="PS51194"/>
    </source>
</evidence>
<comment type="caution">
    <text evidence="11">The sequence shown here is derived from an EMBL/GenBank/DDBJ whole genome shotgun (WGS) entry which is preliminary data.</text>
</comment>
<evidence type="ECO:0000256" key="7">
    <source>
        <dbReference type="RuleBase" id="RU365068"/>
    </source>
</evidence>
<dbReference type="Gene3D" id="3.40.50.300">
    <property type="entry name" value="P-loop containing nucleotide triphosphate hydrolases"/>
    <property type="match status" value="2"/>
</dbReference>
<keyword evidence="5 7" id="KW-0694">RNA-binding</keyword>
<dbReference type="PROSITE" id="PS51192">
    <property type="entry name" value="HELICASE_ATP_BIND_1"/>
    <property type="match status" value="1"/>
</dbReference>
<comment type="function">
    <text evidence="7">RNA helicase.</text>
</comment>
<dbReference type="InterPro" id="IPR014001">
    <property type="entry name" value="Helicase_ATP-bd"/>
</dbReference>
<dbReference type="InterPro" id="IPR027417">
    <property type="entry name" value="P-loop_NTPase"/>
</dbReference>
<dbReference type="Proteomes" id="UP001357485">
    <property type="component" value="Unassembled WGS sequence"/>
</dbReference>
<evidence type="ECO:0000256" key="5">
    <source>
        <dbReference type="ARBA" id="ARBA00022884"/>
    </source>
</evidence>
<evidence type="ECO:0000256" key="1">
    <source>
        <dbReference type="ARBA" id="ARBA00022741"/>
    </source>
</evidence>
<dbReference type="SUPFAM" id="SSF52540">
    <property type="entry name" value="P-loop containing nucleoside triphosphate hydrolases"/>
    <property type="match status" value="1"/>
</dbReference>
<feature type="compositionally biased region" description="Low complexity" evidence="8">
    <location>
        <begin position="367"/>
        <end position="386"/>
    </location>
</feature>
<dbReference type="EMBL" id="JAVRRA010000002">
    <property type="protein sequence ID" value="KAK5297022.1"/>
    <property type="molecule type" value="Genomic_DNA"/>
</dbReference>
<comment type="domain">
    <text evidence="7">The Q motif is unique to and characteristic of the DEAD box family of RNA helicases and controls ATP binding and hydrolysis.</text>
</comment>
<evidence type="ECO:0000256" key="2">
    <source>
        <dbReference type="ARBA" id="ARBA00022801"/>
    </source>
</evidence>
<accession>A0ABR0M9D1</accession>
<feature type="domain" description="Helicase ATP-binding" evidence="9">
    <location>
        <begin position="27"/>
        <end position="275"/>
    </location>
</feature>
<keyword evidence="2 6" id="KW-0378">Hydrolase</keyword>
<dbReference type="InterPro" id="IPR000629">
    <property type="entry name" value="RNA-helicase_DEAD-box_CS"/>
</dbReference>
<evidence type="ECO:0000259" key="9">
    <source>
        <dbReference type="PROSITE" id="PS51192"/>
    </source>
</evidence>
<dbReference type="GO" id="GO:0016787">
    <property type="term" value="F:hydrolase activity"/>
    <property type="evidence" value="ECO:0007669"/>
    <property type="project" value="UniProtKB-KW"/>
</dbReference>
<proteinExistence type="inferred from homology"/>
<dbReference type="PROSITE" id="PS51194">
    <property type="entry name" value="HELICASE_CTER"/>
    <property type="match status" value="1"/>
</dbReference>
<name>A0ABR0M9D1_9PEZI</name>
<dbReference type="Pfam" id="PF00271">
    <property type="entry name" value="Helicase_C"/>
    <property type="match status" value="1"/>
</dbReference>
<reference evidence="11 12" key="1">
    <citation type="submission" date="2023-08" db="EMBL/GenBank/DDBJ databases">
        <title>Black Yeasts Isolated from many extreme environments.</title>
        <authorList>
            <person name="Coleine C."/>
            <person name="Stajich J.E."/>
            <person name="Selbmann L."/>
        </authorList>
    </citation>
    <scope>NUCLEOTIDE SEQUENCE [LARGE SCALE GENOMIC DNA]</scope>
    <source>
        <strain evidence="11 12">CCFEE 536</strain>
    </source>
</reference>
<keyword evidence="12" id="KW-1185">Reference proteome</keyword>
<dbReference type="EC" id="3.6.4.13" evidence="7"/>
<evidence type="ECO:0000256" key="8">
    <source>
        <dbReference type="SAM" id="MobiDB-lite"/>
    </source>
</evidence>
<dbReference type="SMART" id="SM00487">
    <property type="entry name" value="DEXDc"/>
    <property type="match status" value="1"/>
</dbReference>
<evidence type="ECO:0000256" key="3">
    <source>
        <dbReference type="ARBA" id="ARBA00022806"/>
    </source>
</evidence>
<keyword evidence="1 6" id="KW-0547">Nucleotide-binding</keyword>
<dbReference type="InterPro" id="IPR011545">
    <property type="entry name" value="DEAD/DEAH_box_helicase_dom"/>
</dbReference>
<evidence type="ECO:0000313" key="12">
    <source>
        <dbReference type="Proteomes" id="UP001357485"/>
    </source>
</evidence>
<dbReference type="PROSITE" id="PS00039">
    <property type="entry name" value="DEAD_ATP_HELICASE"/>
    <property type="match status" value="1"/>
</dbReference>
<sequence>MTVSHLEKKGYRDAFAVQSAVIPLLLPKFRNTVGDICVSAATGSGKTLAYVLPMVESLKHSWITKLRGLIVVPTRELVSQARKAVELCTTKMGLKVDTAVGTRPLSYEQDLLIRKGRRFDPQGYDRLQQQAKRNILFGGDEEPGEDDVMLQDAVRMLPGHVPEYTSKVDILVCTPGRLVEHLQSTTGFNLDNLEWLVIDEADRLLDQSFQQWVDTVMSHLQREVPYDQMSAKDKVLSRLWHPKEPRCVKKVVLSATMTRDISKLTALKLRRPRLVVVEGTEPREETATLGAPDDGDSFTLPSTLHEYAVPVGDGADKPLYLLQLLQTKILGGTSGRAQEEVNIASDAESSVVSSSSSDTSDSDSSDDSSASSDSEASSSSNSVTSSKPSPCPQRDNHTRSSPDIATQLTPTSSRVLIFTSTNESATRLSHLLRTLHPAYAPLIGTLTKSSSSSATLRRFRTGRVPLLVASDRASRGLDIPAITHVINYDVPRSVRAYVHRVGRTARAGREGQAWTLFEEREGRWFWGDVARGQAVGRAGTVSRVRVVVEEAGTGVRARYEEALRALGEAVRAK</sequence>
<organism evidence="11 12">
    <name type="scientific">Cryomyces antarcticus</name>
    <dbReference type="NCBI Taxonomy" id="329879"/>
    <lineage>
        <taxon>Eukaryota</taxon>
        <taxon>Fungi</taxon>
        <taxon>Dikarya</taxon>
        <taxon>Ascomycota</taxon>
        <taxon>Pezizomycotina</taxon>
        <taxon>Dothideomycetes</taxon>
        <taxon>Dothideomycetes incertae sedis</taxon>
        <taxon>Cryomyces</taxon>
    </lineage>
</organism>
<evidence type="ECO:0000256" key="4">
    <source>
        <dbReference type="ARBA" id="ARBA00022840"/>
    </source>
</evidence>
<feature type="compositionally biased region" description="Low complexity" evidence="8">
    <location>
        <begin position="345"/>
        <end position="359"/>
    </location>
</feature>
<keyword evidence="3 6" id="KW-0347">Helicase</keyword>
<dbReference type="GO" id="GO:0003724">
    <property type="term" value="F:RNA helicase activity"/>
    <property type="evidence" value="ECO:0007669"/>
    <property type="project" value="UniProtKB-EC"/>
</dbReference>
<dbReference type="Pfam" id="PF00270">
    <property type="entry name" value="DEAD"/>
    <property type="match status" value="2"/>
</dbReference>
<feature type="region of interest" description="Disordered" evidence="8">
    <location>
        <begin position="343"/>
        <end position="406"/>
    </location>
</feature>